<accession>A0A4Y8LHX9</accession>
<protein>
    <submittedName>
        <fullName evidence="2">Aminoglycoside phosphotransferase family protein</fullName>
    </submittedName>
</protein>
<dbReference type="OrthoDB" id="236897at2"/>
<dbReference type="InterPro" id="IPR002575">
    <property type="entry name" value="Aminoglycoside_PTrfase"/>
</dbReference>
<reference evidence="2 3" key="1">
    <citation type="submission" date="2019-03" db="EMBL/GenBank/DDBJ databases">
        <authorList>
            <person name="Yang Y."/>
        </authorList>
    </citation>
    <scope>NUCLEOTIDE SEQUENCE [LARGE SCALE GENOMIC DNA]</scope>
    <source>
        <strain evidence="2 3">ASL-1</strain>
    </source>
</reference>
<proteinExistence type="predicted"/>
<organism evidence="2 3">
    <name type="scientific">Jeotgalibacillus salarius</name>
    <dbReference type="NCBI Taxonomy" id="546023"/>
    <lineage>
        <taxon>Bacteria</taxon>
        <taxon>Bacillati</taxon>
        <taxon>Bacillota</taxon>
        <taxon>Bacilli</taxon>
        <taxon>Bacillales</taxon>
        <taxon>Caryophanaceae</taxon>
        <taxon>Jeotgalibacillus</taxon>
    </lineage>
</organism>
<evidence type="ECO:0000259" key="1">
    <source>
        <dbReference type="Pfam" id="PF01636"/>
    </source>
</evidence>
<dbReference type="Proteomes" id="UP000297776">
    <property type="component" value="Unassembled WGS sequence"/>
</dbReference>
<sequence>MKDGSQRIHKLLLRLEEKNYPYSPRFLGTDEKGREILTFIEGQAGNYPAKAYMWSDENLIAIASMLRDYHEAVRDFTFDDSWQSLPGTPGPREVICHHDFAIYNLIFRDEKVCGVIDFDVAAPGPVSWDVAYALYTCVPLSRFYLDENAEYVHLDQAEQERRMTVFMKSYGEVFENILETVVFRLEALCLLIENNAANGDPAFLKMKTEGHVEHYRKDIQYIREMQSDETNRDKQIDPENLQ</sequence>
<comment type="caution">
    <text evidence="2">The sequence shown here is derived from an EMBL/GenBank/DDBJ whole genome shotgun (WGS) entry which is preliminary data.</text>
</comment>
<gene>
    <name evidence="2" type="ORF">E2626_07380</name>
</gene>
<dbReference type="Gene3D" id="3.90.1200.10">
    <property type="match status" value="1"/>
</dbReference>
<dbReference type="GO" id="GO:0016740">
    <property type="term" value="F:transferase activity"/>
    <property type="evidence" value="ECO:0007669"/>
    <property type="project" value="UniProtKB-KW"/>
</dbReference>
<keyword evidence="2" id="KW-0808">Transferase</keyword>
<name>A0A4Y8LHX9_9BACL</name>
<dbReference type="Pfam" id="PF01636">
    <property type="entry name" value="APH"/>
    <property type="match status" value="1"/>
</dbReference>
<dbReference type="SUPFAM" id="SSF56112">
    <property type="entry name" value="Protein kinase-like (PK-like)"/>
    <property type="match status" value="1"/>
</dbReference>
<dbReference type="EMBL" id="SORX01000003">
    <property type="protein sequence ID" value="TFE02430.1"/>
    <property type="molecule type" value="Genomic_DNA"/>
</dbReference>
<evidence type="ECO:0000313" key="2">
    <source>
        <dbReference type="EMBL" id="TFE02430.1"/>
    </source>
</evidence>
<keyword evidence="3" id="KW-1185">Reference proteome</keyword>
<dbReference type="AlphaFoldDB" id="A0A4Y8LHX9"/>
<dbReference type="InterPro" id="IPR011009">
    <property type="entry name" value="Kinase-like_dom_sf"/>
</dbReference>
<evidence type="ECO:0000313" key="3">
    <source>
        <dbReference type="Proteomes" id="UP000297776"/>
    </source>
</evidence>
<feature type="domain" description="Aminoglycoside phosphotransferase" evidence="1">
    <location>
        <begin position="69"/>
        <end position="156"/>
    </location>
</feature>